<evidence type="ECO:0000313" key="1">
    <source>
        <dbReference type="EMBL" id="CEK73706.1"/>
    </source>
</evidence>
<sequence length="64" mass="7171">MNVTFDFVLKQHHQLSHMLLVSGTGFTAVFPCAATTRYIGLNVSCREQAIMVRPLANWEGDMCL</sequence>
<reference evidence="1" key="1">
    <citation type="submission" date="2014-12" db="EMBL/GenBank/DDBJ databases">
        <title>Insight into the proteome of Arion vulgaris.</title>
        <authorList>
            <person name="Aradska J."/>
            <person name="Bulat T."/>
            <person name="Smidak R."/>
            <person name="Sarate P."/>
            <person name="Gangsoo J."/>
            <person name="Sialana F."/>
            <person name="Bilban M."/>
            <person name="Lubec G."/>
        </authorList>
    </citation>
    <scope>NUCLEOTIDE SEQUENCE</scope>
    <source>
        <tissue evidence="1">Skin</tissue>
    </source>
</reference>
<gene>
    <name evidence="1" type="primary">ORF87906</name>
</gene>
<dbReference type="AlphaFoldDB" id="A0A0B7A0Q3"/>
<accession>A0A0B7A0Q3</accession>
<proteinExistence type="predicted"/>
<name>A0A0B7A0Q3_9EUPU</name>
<organism evidence="1">
    <name type="scientific">Arion vulgaris</name>
    <dbReference type="NCBI Taxonomy" id="1028688"/>
    <lineage>
        <taxon>Eukaryota</taxon>
        <taxon>Metazoa</taxon>
        <taxon>Spiralia</taxon>
        <taxon>Lophotrochozoa</taxon>
        <taxon>Mollusca</taxon>
        <taxon>Gastropoda</taxon>
        <taxon>Heterobranchia</taxon>
        <taxon>Euthyneura</taxon>
        <taxon>Panpulmonata</taxon>
        <taxon>Eupulmonata</taxon>
        <taxon>Stylommatophora</taxon>
        <taxon>Helicina</taxon>
        <taxon>Arionoidea</taxon>
        <taxon>Arionidae</taxon>
        <taxon>Arion</taxon>
    </lineage>
</organism>
<dbReference type="EMBL" id="HACG01026841">
    <property type="protein sequence ID" value="CEK73706.1"/>
    <property type="molecule type" value="Transcribed_RNA"/>
</dbReference>
<protein>
    <submittedName>
        <fullName evidence="1">Uncharacterized protein</fullName>
    </submittedName>
</protein>